<dbReference type="InterPro" id="IPR025736">
    <property type="entry name" value="PucR_C-HTH_dom"/>
</dbReference>
<dbReference type="RefSeq" id="WP_052652731.1">
    <property type="nucleotide sequence ID" value="NZ_CCXS01000001.1"/>
</dbReference>
<dbReference type="AlphaFoldDB" id="A0A098EPQ4"/>
<dbReference type="InterPro" id="IPR051448">
    <property type="entry name" value="CdaR-like_regulators"/>
</dbReference>
<name>A0A098EPQ4_9BACL</name>
<keyword evidence="6" id="KW-1185">Reference proteome</keyword>
<evidence type="ECO:0000259" key="2">
    <source>
        <dbReference type="Pfam" id="PF05651"/>
    </source>
</evidence>
<dbReference type="STRING" id="1499687.BN1080_02785"/>
<dbReference type="InterPro" id="IPR008599">
    <property type="entry name" value="Diacid_rec"/>
</dbReference>
<dbReference type="InterPro" id="IPR042070">
    <property type="entry name" value="PucR_C-HTH_sf"/>
</dbReference>
<feature type="domain" description="PucR C-terminal helix-turn-helix" evidence="3">
    <location>
        <begin position="298"/>
        <end position="355"/>
    </location>
</feature>
<sequence length="359" mass="40109">MITKQLAEEIVAQTTIRLNRNLNVMDTKGMILASGEAERIEKIHEGAARVAKTGETVAISEANLSDWQGVKPGINMPIHFQGNLVGVIGITGNPEELKEISTLVQLTTEMMVHQSLITSHIEWNRKRNELIFEELTSGKPLSAAVHERIFQIGLEGKMSFMTLLIELKKPPSSSQRIIEQLEAHFDSHTVIAGHSQLNEIFLLVAGAGTLNLEEELYSLLHFLQKTAPGRIGVGIPVDSIFDIRTSYLAARNALKFGKPGQQLIYFEDVELMALLKRNPQDKLEKFADRILNGLSDTLCQTLTEFLACNKNHADTSARLKIHRHTLTYRLKKIRELTGLDPTEFKDAVVIYLALALRNS</sequence>
<protein>
    <submittedName>
        <fullName evidence="5">Carbohydrate diacid regulator</fullName>
    </submittedName>
</protein>
<evidence type="ECO:0000259" key="4">
    <source>
        <dbReference type="Pfam" id="PF17853"/>
    </source>
</evidence>
<evidence type="ECO:0000313" key="6">
    <source>
        <dbReference type="Proteomes" id="UP000043699"/>
    </source>
</evidence>
<evidence type="ECO:0000313" key="5">
    <source>
        <dbReference type="EMBL" id="CEG23780.1"/>
    </source>
</evidence>
<accession>A0A098EPQ4</accession>
<dbReference type="PANTHER" id="PTHR33744:SF15">
    <property type="entry name" value="CARBOHYDRATE DIACID REGULATOR"/>
    <property type="match status" value="1"/>
</dbReference>
<organism evidence="5 6">
    <name type="scientific">Planococcus massiliensis</name>
    <dbReference type="NCBI Taxonomy" id="1499687"/>
    <lineage>
        <taxon>Bacteria</taxon>
        <taxon>Bacillati</taxon>
        <taxon>Bacillota</taxon>
        <taxon>Bacilli</taxon>
        <taxon>Bacillales</taxon>
        <taxon>Caryophanaceae</taxon>
        <taxon>Planococcus</taxon>
    </lineage>
</organism>
<dbReference type="OrthoDB" id="9792148at2"/>
<dbReference type="EMBL" id="CCXS01000001">
    <property type="protein sequence ID" value="CEG23780.1"/>
    <property type="molecule type" value="Genomic_DNA"/>
</dbReference>
<dbReference type="Pfam" id="PF17853">
    <property type="entry name" value="GGDEF_2"/>
    <property type="match status" value="1"/>
</dbReference>
<comment type="similarity">
    <text evidence="1">Belongs to the CdaR family.</text>
</comment>
<gene>
    <name evidence="5" type="primary">cdaR_1</name>
    <name evidence="5" type="ORF">BN1080_02785</name>
</gene>
<dbReference type="Proteomes" id="UP000043699">
    <property type="component" value="Unassembled WGS sequence"/>
</dbReference>
<dbReference type="Pfam" id="PF05651">
    <property type="entry name" value="Diacid_rec"/>
    <property type="match status" value="1"/>
</dbReference>
<dbReference type="Pfam" id="PF13556">
    <property type="entry name" value="HTH_30"/>
    <property type="match status" value="1"/>
</dbReference>
<dbReference type="Gene3D" id="1.10.10.2840">
    <property type="entry name" value="PucR C-terminal helix-turn-helix domain"/>
    <property type="match status" value="1"/>
</dbReference>
<feature type="domain" description="CdaR GGDEF-like" evidence="4">
    <location>
        <begin position="144"/>
        <end position="255"/>
    </location>
</feature>
<dbReference type="InterPro" id="IPR041522">
    <property type="entry name" value="CdaR_GGDEF"/>
</dbReference>
<reference evidence="5 6" key="1">
    <citation type="submission" date="2014-09" db="EMBL/GenBank/DDBJ databases">
        <authorList>
            <person name="Urmite Genomes Urmite Genomes"/>
        </authorList>
    </citation>
    <scope>NUCLEOTIDE SEQUENCE [LARGE SCALE GENOMIC DNA]</scope>
    <source>
        <strain evidence="5 6">ES2</strain>
    </source>
</reference>
<feature type="domain" description="Putative sugar diacid recognition" evidence="2">
    <location>
        <begin position="2"/>
        <end position="134"/>
    </location>
</feature>
<evidence type="ECO:0000256" key="1">
    <source>
        <dbReference type="ARBA" id="ARBA00006754"/>
    </source>
</evidence>
<evidence type="ECO:0000259" key="3">
    <source>
        <dbReference type="Pfam" id="PF13556"/>
    </source>
</evidence>
<proteinExistence type="inferred from homology"/>
<dbReference type="PANTHER" id="PTHR33744">
    <property type="entry name" value="CARBOHYDRATE DIACID REGULATOR"/>
    <property type="match status" value="1"/>
</dbReference>